<evidence type="ECO:0000259" key="1">
    <source>
        <dbReference type="Pfam" id="PF09407"/>
    </source>
</evidence>
<name>A0A8J7C292_9BACT</name>
<evidence type="ECO:0000313" key="3">
    <source>
        <dbReference type="Proteomes" id="UP000648239"/>
    </source>
</evidence>
<gene>
    <name evidence="2" type="ORF">IFK94_03890</name>
</gene>
<feature type="domain" description="AbiEi antitoxin C-terminal" evidence="1">
    <location>
        <begin position="68"/>
        <end position="208"/>
    </location>
</feature>
<proteinExistence type="predicted"/>
<comment type="caution">
    <text evidence="2">The sequence shown here is derived from an EMBL/GenBank/DDBJ whole genome shotgun (WGS) entry which is preliminary data.</text>
</comment>
<dbReference type="EMBL" id="JACXWD010000008">
    <property type="protein sequence ID" value="MBD3867246.1"/>
    <property type="molecule type" value="Genomic_DNA"/>
</dbReference>
<reference evidence="2 3" key="1">
    <citation type="submission" date="2020-08" db="EMBL/GenBank/DDBJ databases">
        <title>Acidobacteriota in marine sediments use diverse sulfur dissimilation pathways.</title>
        <authorList>
            <person name="Wasmund K."/>
        </authorList>
    </citation>
    <scope>NUCLEOTIDE SEQUENCE [LARGE SCALE GENOMIC DNA]</scope>
    <source>
        <strain evidence="2">MAG AM4</strain>
    </source>
</reference>
<protein>
    <submittedName>
        <fullName evidence="2">Type IV toxin-antitoxin system AbiEi family antitoxin</fullName>
    </submittedName>
</protein>
<dbReference type="InterPro" id="IPR018547">
    <property type="entry name" value="AbiEi_C"/>
</dbReference>
<dbReference type="Proteomes" id="UP000648239">
    <property type="component" value="Unassembled WGS sequence"/>
</dbReference>
<accession>A0A8J7C292</accession>
<organism evidence="2 3">
    <name type="scientific">Candidatus Polarisedimenticola svalbardensis</name>
    <dbReference type="NCBI Taxonomy" id="2886004"/>
    <lineage>
        <taxon>Bacteria</taxon>
        <taxon>Pseudomonadati</taxon>
        <taxon>Acidobacteriota</taxon>
        <taxon>Candidatus Polarisedimenticolia</taxon>
        <taxon>Candidatus Polarisedimenticolales</taxon>
        <taxon>Candidatus Polarisedimenticolaceae</taxon>
        <taxon>Candidatus Polarisedimenticola</taxon>
    </lineage>
</organism>
<sequence length="261" mass="28851">MRSVAEFIQDLQARGRYHFTTDEAVEALAGNTTAVRAAIRRLTGKSMVATPHRGFHVIVPPEYRELGCLPADQFIPDLMDHLGEPYYICLLSAAAYHGSAHQKPQLFQVMVPQGRRPIDCGRVRVRFLARQDMSATPVIRRNTARGVLRIASAEATALELVGYMKASGGLDHVATVLRDLVEVMERSALAIEAHRAPAASVQRLGYLLMQVHADSLAFALDPILKERKQHTVPLSPSLPITGCARDKRWNVAVNTRVDSEQ</sequence>
<dbReference type="Pfam" id="PF09407">
    <property type="entry name" value="AbiEi_1"/>
    <property type="match status" value="1"/>
</dbReference>
<evidence type="ECO:0000313" key="2">
    <source>
        <dbReference type="EMBL" id="MBD3867246.1"/>
    </source>
</evidence>
<dbReference type="AlphaFoldDB" id="A0A8J7C292"/>